<gene>
    <name evidence="2" type="ORF">BST47_22545</name>
</gene>
<evidence type="ECO:0000259" key="1">
    <source>
        <dbReference type="Pfam" id="PF06527"/>
    </source>
</evidence>
<name>A0A1X0JJZ9_9MYCO</name>
<sequence>MTAALAAVDTAGRLPSRPVLHAGEALDGYLERLADANHLRRGQLLDLLSGHRIAATAQAAYSLMTSPDPSAVRRICEISGLQVDSVLDATLARFAAFPAAVWPCAAQAPYCRPTPGQRTAPGFGSQVCPRCLAEDAIWRVQWRLPIAAVCVEHATVLVTHCRGCLQRFRSHSNAPLGLASGSVHACGNLIGRSRPCPHLAVDHAVEGTGEMQVDATRVVLNAVEGRSHPVLGVRTAPSVLLGEVCNLLTLLVELLSRRGRPGFVDWPDADLCCWTRPPSRASWGRSMLPYPLQHAKIRAGLLAAALGILGEDTADAAAARLRPWLGAIAGLPDGPRGWLMSRTTRTPAVDLVIDAATAGRRHRSAFGSTSARRSAAAIPQLIDTEIYDRIFDGMLAVAAWTGRVYVSLCVVRVSLSANSWPQAAARIGLDPAIANDAARRALAGMRVTPAVFAGAVHDASSMLSHDRDFRRREDRVRALVLDQHRWLPRWRASMPPDRWPATTPYAIAWMWCEIAQAPLQTSPGWIAPPTSAQQVAYRRFGQTLGSVAQATLRDLVMNPGATR</sequence>
<evidence type="ECO:0000313" key="3">
    <source>
        <dbReference type="Proteomes" id="UP000192411"/>
    </source>
</evidence>
<keyword evidence="3" id="KW-1185">Reference proteome</keyword>
<reference evidence="2 3" key="1">
    <citation type="submission" date="2017-02" db="EMBL/GenBank/DDBJ databases">
        <title>The new phylogeny of genus Mycobacterium.</title>
        <authorList>
            <person name="Tortoli E."/>
            <person name="Trovato A."/>
            <person name="Cirillo D.M."/>
        </authorList>
    </citation>
    <scope>NUCLEOTIDE SEQUENCE [LARGE SCALE GENOMIC DNA]</scope>
    <source>
        <strain evidence="2 3">DSM 44338</strain>
    </source>
</reference>
<dbReference type="STRING" id="75922.BST47_22545"/>
<protein>
    <recommendedName>
        <fullName evidence="1">TniQ domain-containing protein</fullName>
    </recommendedName>
</protein>
<proteinExistence type="predicted"/>
<dbReference type="Proteomes" id="UP000192411">
    <property type="component" value="Unassembled WGS sequence"/>
</dbReference>
<dbReference type="EMBL" id="MVIM01000014">
    <property type="protein sequence ID" value="ORB62776.1"/>
    <property type="molecule type" value="Genomic_DNA"/>
</dbReference>
<evidence type="ECO:0000313" key="2">
    <source>
        <dbReference type="EMBL" id="ORB62776.1"/>
    </source>
</evidence>
<dbReference type="AlphaFoldDB" id="A0A1X0JJZ9"/>
<dbReference type="InterPro" id="IPR009492">
    <property type="entry name" value="TniQ"/>
</dbReference>
<dbReference type="Pfam" id="PF06527">
    <property type="entry name" value="TniQ"/>
    <property type="match status" value="1"/>
</dbReference>
<feature type="domain" description="TniQ" evidence="1">
    <location>
        <begin position="15"/>
        <end position="157"/>
    </location>
</feature>
<dbReference type="OrthoDB" id="9036115at2"/>
<comment type="caution">
    <text evidence="2">The sequence shown here is derived from an EMBL/GenBank/DDBJ whole genome shotgun (WGS) entry which is preliminary data.</text>
</comment>
<organism evidence="2 3">
    <name type="scientific">Mycolicibacterium tusciae</name>
    <dbReference type="NCBI Taxonomy" id="75922"/>
    <lineage>
        <taxon>Bacteria</taxon>
        <taxon>Bacillati</taxon>
        <taxon>Actinomycetota</taxon>
        <taxon>Actinomycetes</taxon>
        <taxon>Mycobacteriales</taxon>
        <taxon>Mycobacteriaceae</taxon>
        <taxon>Mycolicibacterium</taxon>
    </lineage>
</organism>
<accession>A0A1X0JJZ9</accession>